<dbReference type="AlphaFoldDB" id="A0AAP0F9R0"/>
<dbReference type="EMBL" id="JBBNAF010000010">
    <property type="protein sequence ID" value="KAK9107366.1"/>
    <property type="molecule type" value="Genomic_DNA"/>
</dbReference>
<gene>
    <name evidence="2" type="ORF">Syun_023377</name>
</gene>
<proteinExistence type="predicted"/>
<evidence type="ECO:0000313" key="2">
    <source>
        <dbReference type="EMBL" id="KAK9107366.1"/>
    </source>
</evidence>
<protein>
    <submittedName>
        <fullName evidence="2">Uncharacterized protein</fullName>
    </submittedName>
</protein>
<organism evidence="2 3">
    <name type="scientific">Stephania yunnanensis</name>
    <dbReference type="NCBI Taxonomy" id="152371"/>
    <lineage>
        <taxon>Eukaryota</taxon>
        <taxon>Viridiplantae</taxon>
        <taxon>Streptophyta</taxon>
        <taxon>Embryophyta</taxon>
        <taxon>Tracheophyta</taxon>
        <taxon>Spermatophyta</taxon>
        <taxon>Magnoliopsida</taxon>
        <taxon>Ranunculales</taxon>
        <taxon>Menispermaceae</taxon>
        <taxon>Menispermoideae</taxon>
        <taxon>Cissampelideae</taxon>
        <taxon>Stephania</taxon>
    </lineage>
</organism>
<dbReference type="Proteomes" id="UP001420932">
    <property type="component" value="Unassembled WGS sequence"/>
</dbReference>
<name>A0AAP0F9R0_9MAGN</name>
<feature type="compositionally biased region" description="Basic residues" evidence="1">
    <location>
        <begin position="18"/>
        <end position="28"/>
    </location>
</feature>
<evidence type="ECO:0000313" key="3">
    <source>
        <dbReference type="Proteomes" id="UP001420932"/>
    </source>
</evidence>
<feature type="region of interest" description="Disordered" evidence="1">
    <location>
        <begin position="1"/>
        <end position="55"/>
    </location>
</feature>
<sequence>MPRQREKYLKTNQTLPRGHSKPTARRHASATNRVSPRQHSSLPPPIRGRHASPRQQEIHVMRDSTDSQLFARAAIFFSEPLGNISSSTDQKLDRMISMMEHLISFGEVQVNPAMDSCYSHNYGRYENSHYNNVNGVEIVVALNEGEDEMKIDVNSDKLEMPQIESEEDQLLVLVQPPTRPCTFGKPYKGVEVRERLQIFYIADTFVLDEPDMIDYFVLEVPD</sequence>
<keyword evidence="3" id="KW-1185">Reference proteome</keyword>
<feature type="compositionally biased region" description="Polar residues" evidence="1">
    <location>
        <begin position="29"/>
        <end position="41"/>
    </location>
</feature>
<comment type="caution">
    <text evidence="2">The sequence shown here is derived from an EMBL/GenBank/DDBJ whole genome shotgun (WGS) entry which is preliminary data.</text>
</comment>
<accession>A0AAP0F9R0</accession>
<evidence type="ECO:0000256" key="1">
    <source>
        <dbReference type="SAM" id="MobiDB-lite"/>
    </source>
</evidence>
<reference evidence="2 3" key="1">
    <citation type="submission" date="2024-01" db="EMBL/GenBank/DDBJ databases">
        <title>Genome assemblies of Stephania.</title>
        <authorList>
            <person name="Yang L."/>
        </authorList>
    </citation>
    <scope>NUCLEOTIDE SEQUENCE [LARGE SCALE GENOMIC DNA]</scope>
    <source>
        <strain evidence="2">YNDBR</strain>
        <tissue evidence="2">Leaf</tissue>
    </source>
</reference>